<feature type="signal peptide" evidence="2">
    <location>
        <begin position="1"/>
        <end position="18"/>
    </location>
</feature>
<dbReference type="Proteomes" id="UP000295710">
    <property type="component" value="Unassembled WGS sequence"/>
</dbReference>
<feature type="region of interest" description="Disordered" evidence="1">
    <location>
        <begin position="22"/>
        <end position="65"/>
    </location>
</feature>
<feature type="chain" id="PRO_5020273633" description="Lipoprotein" evidence="2">
    <location>
        <begin position="19"/>
        <end position="202"/>
    </location>
</feature>
<sequence>MKRLAVILCVLMMCLSLAACGKDSEEGGRGTTGHNSSEGEGNDSEEEVKEEKDIEDKDAKAEKADNSVISGTSWTARDGSWMTFTDEENYAWYQDRTVTDDNYYAGTYEFYIGEGALKYLTVDLKDYGVTEAEMQRVFDSNEEYSLDNLACMTARNRSFMLDGAEQLKEEKEISYYGFMLQDGGYLDIANMTTGTYYGFTKE</sequence>
<keyword evidence="4" id="KW-1185">Reference proteome</keyword>
<evidence type="ECO:0000256" key="1">
    <source>
        <dbReference type="SAM" id="MobiDB-lite"/>
    </source>
</evidence>
<evidence type="ECO:0000256" key="2">
    <source>
        <dbReference type="SAM" id="SignalP"/>
    </source>
</evidence>
<dbReference type="EMBL" id="SMMX01000009">
    <property type="protein sequence ID" value="TDA21427.1"/>
    <property type="molecule type" value="Genomic_DNA"/>
</dbReference>
<proteinExistence type="predicted"/>
<dbReference type="RefSeq" id="WP_132278347.1">
    <property type="nucleotide sequence ID" value="NZ_JAOBST010000031.1"/>
</dbReference>
<dbReference type="PROSITE" id="PS51257">
    <property type="entry name" value="PROKAR_LIPOPROTEIN"/>
    <property type="match status" value="1"/>
</dbReference>
<gene>
    <name evidence="3" type="ORF">E1963_12240</name>
</gene>
<organism evidence="3 4">
    <name type="scientific">Extibacter muris</name>
    <dbReference type="NCBI Taxonomy" id="1796622"/>
    <lineage>
        <taxon>Bacteria</taxon>
        <taxon>Bacillati</taxon>
        <taxon>Bacillota</taxon>
        <taxon>Clostridia</taxon>
        <taxon>Lachnospirales</taxon>
        <taxon>Lachnospiraceae</taxon>
        <taxon>Extibacter</taxon>
    </lineage>
</organism>
<evidence type="ECO:0000313" key="3">
    <source>
        <dbReference type="EMBL" id="TDA21427.1"/>
    </source>
</evidence>
<protein>
    <recommendedName>
        <fullName evidence="5">Lipoprotein</fullName>
    </recommendedName>
</protein>
<comment type="caution">
    <text evidence="3">The sequence shown here is derived from an EMBL/GenBank/DDBJ whole genome shotgun (WGS) entry which is preliminary data.</text>
</comment>
<name>A0A4R4FD41_9FIRM</name>
<reference evidence="3 4" key="1">
    <citation type="journal article" date="2016" name="Nat. Microbiol.">
        <title>The Mouse Intestinal Bacterial Collection (miBC) provides host-specific insight into cultured diversity and functional potential of the gut microbiota.</title>
        <authorList>
            <person name="Lagkouvardos I."/>
            <person name="Pukall R."/>
            <person name="Abt B."/>
            <person name="Foesel B.U."/>
            <person name="Meier-Kolthoff J.P."/>
            <person name="Kumar N."/>
            <person name="Bresciani A."/>
            <person name="Martinez I."/>
            <person name="Just S."/>
            <person name="Ziegler C."/>
            <person name="Brugiroux S."/>
            <person name="Garzetti D."/>
            <person name="Wenning M."/>
            <person name="Bui T.P."/>
            <person name="Wang J."/>
            <person name="Hugenholtz F."/>
            <person name="Plugge C.M."/>
            <person name="Peterson D.A."/>
            <person name="Hornef M.W."/>
            <person name="Baines J.F."/>
            <person name="Smidt H."/>
            <person name="Walter J."/>
            <person name="Kristiansen K."/>
            <person name="Nielsen H.B."/>
            <person name="Haller D."/>
            <person name="Overmann J."/>
            <person name="Stecher B."/>
            <person name="Clavel T."/>
        </authorList>
    </citation>
    <scope>NUCLEOTIDE SEQUENCE [LARGE SCALE GENOMIC DNA]</scope>
    <source>
        <strain evidence="3 4">DSM 28560</strain>
    </source>
</reference>
<dbReference type="AlphaFoldDB" id="A0A4R4FD41"/>
<evidence type="ECO:0000313" key="4">
    <source>
        <dbReference type="Proteomes" id="UP000295710"/>
    </source>
</evidence>
<feature type="compositionally biased region" description="Basic and acidic residues" evidence="1">
    <location>
        <begin position="49"/>
        <end position="65"/>
    </location>
</feature>
<keyword evidence="2" id="KW-0732">Signal</keyword>
<evidence type="ECO:0008006" key="5">
    <source>
        <dbReference type="Google" id="ProtNLM"/>
    </source>
</evidence>
<accession>A0A4R4FD41</accession>